<dbReference type="GO" id="GO:0045333">
    <property type="term" value="P:cellular respiration"/>
    <property type="evidence" value="ECO:0007669"/>
    <property type="project" value="TreeGrafter"/>
</dbReference>
<sequence length="97" mass="10692">MQAALEITARHCGRELDQYGQCVAAKPESWQRDCHHLKMSIARCTSSHRSSLSSYGPLSPPHLKSQVPIPGNCSPLHVRSCQAFIQMFLSTWTGPSG</sequence>
<accession>A0A7J8FET1</accession>
<dbReference type="InterPro" id="IPR031731">
    <property type="entry name" value="CX9C"/>
</dbReference>
<evidence type="ECO:0000313" key="3">
    <source>
        <dbReference type="Proteomes" id="UP000593571"/>
    </source>
</evidence>
<dbReference type="Proteomes" id="UP000593571">
    <property type="component" value="Unassembled WGS sequence"/>
</dbReference>
<dbReference type="PANTHER" id="PTHR47106:SF1">
    <property type="entry name" value="COILED-COIL-HELIX-COILED-COIL-HELIX DOMAIN-CONTAINING PROTEIN 5"/>
    <property type="match status" value="1"/>
</dbReference>
<dbReference type="Pfam" id="PF16860">
    <property type="entry name" value="CX9C"/>
    <property type="match status" value="1"/>
</dbReference>
<protein>
    <submittedName>
        <fullName evidence="2">Coiled-coil-helix-coiled-coil-helix domain containing 5</fullName>
    </submittedName>
</protein>
<organism evidence="2 3">
    <name type="scientific">Rousettus aegyptiacus</name>
    <name type="common">Egyptian fruit bat</name>
    <name type="synonym">Pteropus aegyptiacus</name>
    <dbReference type="NCBI Taxonomy" id="9407"/>
    <lineage>
        <taxon>Eukaryota</taxon>
        <taxon>Metazoa</taxon>
        <taxon>Chordata</taxon>
        <taxon>Craniata</taxon>
        <taxon>Vertebrata</taxon>
        <taxon>Euteleostomi</taxon>
        <taxon>Mammalia</taxon>
        <taxon>Eutheria</taxon>
        <taxon>Laurasiatheria</taxon>
        <taxon>Chiroptera</taxon>
        <taxon>Yinpterochiroptera</taxon>
        <taxon>Pteropodoidea</taxon>
        <taxon>Pteropodidae</taxon>
        <taxon>Rousettinae</taxon>
        <taxon>Rousettus</taxon>
    </lineage>
</organism>
<reference evidence="2 3" key="1">
    <citation type="journal article" date="2020" name="Nature">
        <title>Six reference-quality genomes reveal evolution of bat adaptations.</title>
        <authorList>
            <person name="Jebb D."/>
            <person name="Huang Z."/>
            <person name="Pippel M."/>
            <person name="Hughes G.M."/>
            <person name="Lavrichenko K."/>
            <person name="Devanna P."/>
            <person name="Winkler S."/>
            <person name="Jermiin L.S."/>
            <person name="Skirmuntt E.C."/>
            <person name="Katzourakis A."/>
            <person name="Burkitt-Gray L."/>
            <person name="Ray D.A."/>
            <person name="Sullivan K.A.M."/>
            <person name="Roscito J.G."/>
            <person name="Kirilenko B.M."/>
            <person name="Davalos L.M."/>
            <person name="Corthals A.P."/>
            <person name="Power M.L."/>
            <person name="Jones G."/>
            <person name="Ransome R.D."/>
            <person name="Dechmann D.K.N."/>
            <person name="Locatelli A.G."/>
            <person name="Puechmaille S.J."/>
            <person name="Fedrigo O."/>
            <person name="Jarvis E.D."/>
            <person name="Hiller M."/>
            <person name="Vernes S.C."/>
            <person name="Myers E.W."/>
            <person name="Teeling E.C."/>
        </authorList>
    </citation>
    <scope>NUCLEOTIDE SEQUENCE [LARGE SCALE GENOMIC DNA]</scope>
    <source>
        <strain evidence="2">MRouAeg1</strain>
        <tissue evidence="2">Muscle</tissue>
    </source>
</reference>
<dbReference type="PROSITE" id="PS51808">
    <property type="entry name" value="CHCH"/>
    <property type="match status" value="1"/>
</dbReference>
<name>A0A7J8FET1_ROUAE</name>
<dbReference type="Gene3D" id="1.10.287.2900">
    <property type="match status" value="1"/>
</dbReference>
<proteinExistence type="predicted"/>
<dbReference type="EMBL" id="JACASE010000007">
    <property type="protein sequence ID" value="KAF6446263.1"/>
    <property type="molecule type" value="Genomic_DNA"/>
</dbReference>
<dbReference type="InterPro" id="IPR052848">
    <property type="entry name" value="CHCH_domain-containing_protein"/>
</dbReference>
<keyword evidence="3" id="KW-1185">Reference proteome</keyword>
<evidence type="ECO:0000259" key="1">
    <source>
        <dbReference type="Pfam" id="PF16860"/>
    </source>
</evidence>
<comment type="caution">
    <text evidence="2">The sequence shown here is derived from an EMBL/GenBank/DDBJ whole genome shotgun (WGS) entry which is preliminary data.</text>
</comment>
<dbReference type="AlphaFoldDB" id="A0A7J8FET1"/>
<gene>
    <name evidence="2" type="ORF">HJG63_002797</name>
</gene>
<evidence type="ECO:0000313" key="2">
    <source>
        <dbReference type="EMBL" id="KAF6446263.1"/>
    </source>
</evidence>
<dbReference type="PANTHER" id="PTHR47106">
    <property type="entry name" value="COILED-COIL-HELIX-COILED-COIL-HELIX DOMAIN-CONTAINING PROTEIN 5"/>
    <property type="match status" value="1"/>
</dbReference>
<feature type="domain" description="IMS import disulfide relay-system CHCH-CHCH-like Cx9C" evidence="1">
    <location>
        <begin position="5"/>
        <end position="48"/>
    </location>
</feature>
<dbReference type="GO" id="GO:0005758">
    <property type="term" value="C:mitochondrial intermembrane space"/>
    <property type="evidence" value="ECO:0007669"/>
    <property type="project" value="TreeGrafter"/>
</dbReference>